<evidence type="ECO:0000313" key="12">
    <source>
        <dbReference type="EMBL" id="MFB9259620.1"/>
    </source>
</evidence>
<keyword evidence="13" id="KW-1185">Reference proteome</keyword>
<keyword evidence="3" id="KW-1003">Cell membrane</keyword>
<dbReference type="EMBL" id="JBHMDY010000004">
    <property type="protein sequence ID" value="MFB9259620.1"/>
    <property type="molecule type" value="Genomic_DNA"/>
</dbReference>
<dbReference type="InterPro" id="IPR005894">
    <property type="entry name" value="DrrA"/>
</dbReference>
<evidence type="ECO:0000256" key="10">
    <source>
        <dbReference type="SAM" id="MobiDB-lite"/>
    </source>
</evidence>
<gene>
    <name evidence="12" type="ORF">ACFFVD_07375</name>
</gene>
<evidence type="ECO:0000256" key="9">
    <source>
        <dbReference type="ARBA" id="ARBA00049985"/>
    </source>
</evidence>
<dbReference type="InterPro" id="IPR003593">
    <property type="entry name" value="AAA+_ATPase"/>
</dbReference>
<keyword evidence="7" id="KW-0472">Membrane</keyword>
<evidence type="ECO:0000256" key="5">
    <source>
        <dbReference type="ARBA" id="ARBA00022840"/>
    </source>
</evidence>
<keyword evidence="4" id="KW-0547">Nucleotide-binding</keyword>
<protein>
    <submittedName>
        <fullName evidence="12">ATP-binding cassette domain-containing protein</fullName>
    </submittedName>
</protein>
<organism evidence="12 13">
    <name type="scientific">Dietzia aerolata</name>
    <dbReference type="NCBI Taxonomy" id="595984"/>
    <lineage>
        <taxon>Bacteria</taxon>
        <taxon>Bacillati</taxon>
        <taxon>Actinomycetota</taxon>
        <taxon>Actinomycetes</taxon>
        <taxon>Mycobacteriales</taxon>
        <taxon>Dietziaceae</taxon>
        <taxon>Dietzia</taxon>
    </lineage>
</organism>
<accession>A0ABV5JPG7</accession>
<dbReference type="SUPFAM" id="SSF52540">
    <property type="entry name" value="P-loop containing nucleoside triphosphate hydrolases"/>
    <property type="match status" value="1"/>
</dbReference>
<dbReference type="InterPro" id="IPR017871">
    <property type="entry name" value="ABC_transporter-like_CS"/>
</dbReference>
<dbReference type="RefSeq" id="WP_182632754.1">
    <property type="nucleotide sequence ID" value="NZ_JAALDM010000183.1"/>
</dbReference>
<dbReference type="NCBIfam" id="TIGR01188">
    <property type="entry name" value="drrA"/>
    <property type="match status" value="1"/>
</dbReference>
<comment type="caution">
    <text evidence="12">The sequence shown here is derived from an EMBL/GenBank/DDBJ whole genome shotgun (WGS) entry which is preliminary data.</text>
</comment>
<dbReference type="InterPro" id="IPR050763">
    <property type="entry name" value="ABC_transporter_ATP-binding"/>
</dbReference>
<dbReference type="Pfam" id="PF00005">
    <property type="entry name" value="ABC_tran"/>
    <property type="match status" value="1"/>
</dbReference>
<dbReference type="GO" id="GO:0005524">
    <property type="term" value="F:ATP binding"/>
    <property type="evidence" value="ECO:0007669"/>
    <property type="project" value="UniProtKB-KW"/>
</dbReference>
<dbReference type="PANTHER" id="PTHR42711">
    <property type="entry name" value="ABC TRANSPORTER ATP-BINDING PROTEIN"/>
    <property type="match status" value="1"/>
</dbReference>
<dbReference type="PROSITE" id="PS00211">
    <property type="entry name" value="ABC_TRANSPORTER_1"/>
    <property type="match status" value="1"/>
</dbReference>
<evidence type="ECO:0000256" key="6">
    <source>
        <dbReference type="ARBA" id="ARBA00022967"/>
    </source>
</evidence>
<evidence type="ECO:0000256" key="4">
    <source>
        <dbReference type="ARBA" id="ARBA00022741"/>
    </source>
</evidence>
<keyword evidence="2" id="KW-0813">Transport</keyword>
<evidence type="ECO:0000259" key="11">
    <source>
        <dbReference type="PROSITE" id="PS50893"/>
    </source>
</evidence>
<keyword evidence="6" id="KW-1278">Translocase</keyword>
<keyword evidence="8" id="KW-0046">Antibiotic resistance</keyword>
<dbReference type="SMART" id="SM00382">
    <property type="entry name" value="AAA"/>
    <property type="match status" value="1"/>
</dbReference>
<reference evidence="12 13" key="1">
    <citation type="submission" date="2024-09" db="EMBL/GenBank/DDBJ databases">
        <authorList>
            <person name="Sun Q."/>
            <person name="Mori K."/>
        </authorList>
    </citation>
    <scope>NUCLEOTIDE SEQUENCE [LARGE SCALE GENOMIC DNA]</scope>
    <source>
        <strain evidence="12 13">CCM 7659</strain>
    </source>
</reference>
<keyword evidence="5 12" id="KW-0067">ATP-binding</keyword>
<comment type="similarity">
    <text evidence="9">Belongs to the ABC transporter superfamily. Drug exporter-1 (DrugE1) (TC 3.A.1.105) family.</text>
</comment>
<feature type="compositionally biased region" description="Low complexity" evidence="10">
    <location>
        <begin position="334"/>
        <end position="345"/>
    </location>
</feature>
<dbReference type="Proteomes" id="UP001589700">
    <property type="component" value="Unassembled WGS sequence"/>
</dbReference>
<sequence length="345" mass="36636">MTTPHPAARANTSAPAIEAEKLVKKFGDFTAVDGISFTVPTGSVLGLLGPNGSGKTTTIRMMTTLSPPTSGTARVAGYDIQRQPAEVRKAMGLTAQAATVDELLTGRENLRLIGDLYGLPKKQVKARADELLEKFSLTDAAAKVAKSYSGGMRRRLDLAASLVAAPPVLFLDEPTTGLDPRSRNELWDVLRDLVREGTTLLLTTQYLDEADQLADNVIVIDHGKVIAEGTPLQLKDRSGAASLVITVSRPDDVDAAAQVLEGRIEEFHVDHDSRRITAPSEGVSALAGIAAAFTEAGIELDDIGLQRPSLDDVFLSLTGRRAEPGPDDQDQSDADAATSTEEARA</sequence>
<comment type="subcellular location">
    <subcellularLocation>
        <location evidence="1">Cell membrane</location>
        <topology evidence="1">Peripheral membrane protein</topology>
        <orientation evidence="1">Cytoplasmic side</orientation>
    </subcellularLocation>
</comment>
<dbReference type="PANTHER" id="PTHR42711:SF19">
    <property type="entry name" value="DOXORUBICIN RESISTANCE ATP-BINDING PROTEIN DRRA"/>
    <property type="match status" value="1"/>
</dbReference>
<dbReference type="Gene3D" id="3.40.50.300">
    <property type="entry name" value="P-loop containing nucleotide triphosphate hydrolases"/>
    <property type="match status" value="1"/>
</dbReference>
<evidence type="ECO:0000256" key="8">
    <source>
        <dbReference type="ARBA" id="ARBA00023251"/>
    </source>
</evidence>
<dbReference type="PROSITE" id="PS50893">
    <property type="entry name" value="ABC_TRANSPORTER_2"/>
    <property type="match status" value="1"/>
</dbReference>
<evidence type="ECO:0000313" key="13">
    <source>
        <dbReference type="Proteomes" id="UP001589700"/>
    </source>
</evidence>
<name>A0ABV5JPG7_9ACTN</name>
<evidence type="ECO:0000256" key="1">
    <source>
        <dbReference type="ARBA" id="ARBA00004413"/>
    </source>
</evidence>
<dbReference type="InterPro" id="IPR003439">
    <property type="entry name" value="ABC_transporter-like_ATP-bd"/>
</dbReference>
<evidence type="ECO:0000256" key="3">
    <source>
        <dbReference type="ARBA" id="ARBA00022475"/>
    </source>
</evidence>
<feature type="domain" description="ABC transporter" evidence="11">
    <location>
        <begin position="17"/>
        <end position="247"/>
    </location>
</feature>
<feature type="region of interest" description="Disordered" evidence="10">
    <location>
        <begin position="318"/>
        <end position="345"/>
    </location>
</feature>
<proteinExistence type="inferred from homology"/>
<dbReference type="InterPro" id="IPR027417">
    <property type="entry name" value="P-loop_NTPase"/>
</dbReference>
<evidence type="ECO:0000256" key="7">
    <source>
        <dbReference type="ARBA" id="ARBA00023136"/>
    </source>
</evidence>
<evidence type="ECO:0000256" key="2">
    <source>
        <dbReference type="ARBA" id="ARBA00022448"/>
    </source>
</evidence>